<dbReference type="PANTHER" id="PTHR46796">
    <property type="entry name" value="HTH-TYPE TRANSCRIPTIONAL ACTIVATOR RHAS-RELATED"/>
    <property type="match status" value="1"/>
</dbReference>
<dbReference type="Proteomes" id="UP000677913">
    <property type="component" value="Unassembled WGS sequence"/>
</dbReference>
<evidence type="ECO:0000256" key="1">
    <source>
        <dbReference type="ARBA" id="ARBA00023015"/>
    </source>
</evidence>
<evidence type="ECO:0000313" key="5">
    <source>
        <dbReference type="EMBL" id="MBS2962964.1"/>
    </source>
</evidence>
<evidence type="ECO:0000259" key="4">
    <source>
        <dbReference type="PROSITE" id="PS01124"/>
    </source>
</evidence>
<protein>
    <submittedName>
        <fullName evidence="5">Helix-turn-helix domain-containing protein</fullName>
    </submittedName>
</protein>
<keyword evidence="1" id="KW-0805">Transcription regulation</keyword>
<dbReference type="RefSeq" id="WP_211466206.1">
    <property type="nucleotide sequence ID" value="NZ_JAGSXH010000018.1"/>
</dbReference>
<dbReference type="InterPro" id="IPR018060">
    <property type="entry name" value="HTH_AraC"/>
</dbReference>
<keyword evidence="2" id="KW-0238">DNA-binding</keyword>
<evidence type="ECO:0000313" key="6">
    <source>
        <dbReference type="Proteomes" id="UP000677913"/>
    </source>
</evidence>
<dbReference type="InterPro" id="IPR050204">
    <property type="entry name" value="AraC_XylS_family_regulators"/>
</dbReference>
<dbReference type="Gene3D" id="1.10.10.60">
    <property type="entry name" value="Homeodomain-like"/>
    <property type="match status" value="1"/>
</dbReference>
<name>A0A8J8BDN1_9ACTN</name>
<dbReference type="SUPFAM" id="SSF46689">
    <property type="entry name" value="Homeodomain-like"/>
    <property type="match status" value="1"/>
</dbReference>
<evidence type="ECO:0000256" key="3">
    <source>
        <dbReference type="ARBA" id="ARBA00023163"/>
    </source>
</evidence>
<dbReference type="Pfam" id="PF14525">
    <property type="entry name" value="AraC_binding_2"/>
    <property type="match status" value="1"/>
</dbReference>
<proteinExistence type="predicted"/>
<dbReference type="GO" id="GO:0043565">
    <property type="term" value="F:sequence-specific DNA binding"/>
    <property type="evidence" value="ECO:0007669"/>
    <property type="project" value="InterPro"/>
</dbReference>
<comment type="caution">
    <text evidence="5">The sequence shown here is derived from an EMBL/GenBank/DDBJ whole genome shotgun (WGS) entry which is preliminary data.</text>
</comment>
<gene>
    <name evidence="5" type="ORF">KGA66_07910</name>
</gene>
<sequence>MIHTLLRGEDVAVEDRFDQWCEIVARNLQDSDVSTQHPEGFRGSVRAVALGTVQLAELVYSPLTSRRSVAHVRRHDTQHLHIHLIIRGTTVLDLGRQQHTASAGEIQVNGSWHPYTGHALVPGGLVKQLTLSVPRPALPVPLRWTDGFLGRCPVGAGTSAVLAGLLKDTFGALDRGADLHSHEAAQLGNAALCLVSALIAHRAGGPAALPTETRRLALLQRIHAFIEAHLADPALCPQAVADAHHLSLRHLHRIFQQDGTTVSTWIRRRRLERCRQDLTDPRLAARPIHAVAARWGFAHPADFTRAFHTAYAMPPSEYRNAAMRA</sequence>
<reference evidence="5" key="1">
    <citation type="submission" date="2021-04" db="EMBL/GenBank/DDBJ databases">
        <title>Genome based classification of Actinospica acidithermotolerans sp. nov., an actinobacterium isolated from an Indonesian hot spring.</title>
        <authorList>
            <person name="Kusuma A.B."/>
            <person name="Putra K.E."/>
            <person name="Nafisah S."/>
            <person name="Loh J."/>
            <person name="Nouioui I."/>
            <person name="Goodfellow M."/>
        </authorList>
    </citation>
    <scope>NUCLEOTIDE SEQUENCE</scope>
    <source>
        <strain evidence="5">DSM 45618</strain>
    </source>
</reference>
<keyword evidence="6" id="KW-1185">Reference proteome</keyword>
<organism evidence="5 6">
    <name type="scientific">Actinocrinis puniceicyclus</name>
    <dbReference type="NCBI Taxonomy" id="977794"/>
    <lineage>
        <taxon>Bacteria</taxon>
        <taxon>Bacillati</taxon>
        <taxon>Actinomycetota</taxon>
        <taxon>Actinomycetes</taxon>
        <taxon>Catenulisporales</taxon>
        <taxon>Actinospicaceae</taxon>
        <taxon>Actinocrinis</taxon>
    </lineage>
</organism>
<dbReference type="EMBL" id="JAGSXH010000018">
    <property type="protein sequence ID" value="MBS2962964.1"/>
    <property type="molecule type" value="Genomic_DNA"/>
</dbReference>
<accession>A0A8J8BDN1</accession>
<dbReference type="PROSITE" id="PS01124">
    <property type="entry name" value="HTH_ARAC_FAMILY_2"/>
    <property type="match status" value="1"/>
</dbReference>
<dbReference type="Pfam" id="PF12833">
    <property type="entry name" value="HTH_18"/>
    <property type="match status" value="1"/>
</dbReference>
<dbReference type="AlphaFoldDB" id="A0A8J8BDN1"/>
<dbReference type="InterPro" id="IPR009057">
    <property type="entry name" value="Homeodomain-like_sf"/>
</dbReference>
<dbReference type="SMART" id="SM00342">
    <property type="entry name" value="HTH_ARAC"/>
    <property type="match status" value="1"/>
</dbReference>
<evidence type="ECO:0000256" key="2">
    <source>
        <dbReference type="ARBA" id="ARBA00023125"/>
    </source>
</evidence>
<keyword evidence="3" id="KW-0804">Transcription</keyword>
<dbReference type="InterPro" id="IPR035418">
    <property type="entry name" value="AraC-bd_2"/>
</dbReference>
<dbReference type="GO" id="GO:0003700">
    <property type="term" value="F:DNA-binding transcription factor activity"/>
    <property type="evidence" value="ECO:0007669"/>
    <property type="project" value="InterPro"/>
</dbReference>
<dbReference type="PANTHER" id="PTHR46796:SF6">
    <property type="entry name" value="ARAC SUBFAMILY"/>
    <property type="match status" value="1"/>
</dbReference>
<feature type="domain" description="HTH araC/xylS-type" evidence="4">
    <location>
        <begin position="220"/>
        <end position="321"/>
    </location>
</feature>